<dbReference type="EMBL" id="JADEYP010000029">
    <property type="protein sequence ID" value="MCA5006258.1"/>
    <property type="molecule type" value="Genomic_DNA"/>
</dbReference>
<reference evidence="1" key="1">
    <citation type="submission" date="2020-10" db="EMBL/GenBank/DDBJ databases">
        <authorList>
            <person name="Lu T."/>
            <person name="Wang Q."/>
            <person name="Han X."/>
        </authorList>
    </citation>
    <scope>NUCLEOTIDE SEQUENCE</scope>
    <source>
        <strain evidence="1">WQ 366</strain>
    </source>
</reference>
<accession>A0ABS7Z8D9</accession>
<gene>
    <name evidence="1" type="ORF">IPZ78_13975</name>
</gene>
<name>A0ABS7Z8D9_9SPHI</name>
<sequence>MVLNISEIINKISKSILVVLGLCIIVLSISCDDIELVDKPNTKVDVELPSLDDNGSNSYTVVINGQTIIIGGGGSLPELFPGVYPILVYSNNPSVTVLDGIAQVGLINGQLNSYPDLFFSKSGEISLESNSYDNTKIELEQQIRQLEIAIRPPSGGAYDHISTIEGKFTGVTGRWDLIKNTAVGPGMEVPVKFIKQDDGTWSAKLRLLGLFGEKQELIGEIRFLENSNQPRLKASSLQTNQQEQILPFQSDLTEFIKDFNREKSIPFSLNGVIELPTESGFVVSIKDWERQNEAGTAW</sequence>
<proteinExistence type="predicted"/>
<evidence type="ECO:0000313" key="1">
    <source>
        <dbReference type="EMBL" id="MCA5006258.1"/>
    </source>
</evidence>
<evidence type="ECO:0000313" key="2">
    <source>
        <dbReference type="Proteomes" id="UP001165302"/>
    </source>
</evidence>
<organism evidence="1 2">
    <name type="scientific">Sphingobacterium bovistauri</name>
    <dbReference type="NCBI Taxonomy" id="2781959"/>
    <lineage>
        <taxon>Bacteria</taxon>
        <taxon>Pseudomonadati</taxon>
        <taxon>Bacteroidota</taxon>
        <taxon>Sphingobacteriia</taxon>
        <taxon>Sphingobacteriales</taxon>
        <taxon>Sphingobacteriaceae</taxon>
        <taxon>Sphingobacterium</taxon>
    </lineage>
</organism>
<dbReference type="RefSeq" id="WP_225554618.1">
    <property type="nucleotide sequence ID" value="NZ_JADEYP010000029.1"/>
</dbReference>
<dbReference type="Proteomes" id="UP001165302">
    <property type="component" value="Unassembled WGS sequence"/>
</dbReference>
<keyword evidence="2" id="KW-1185">Reference proteome</keyword>
<protein>
    <recommendedName>
        <fullName evidence="3">DUF5689 domain-containing protein</fullName>
    </recommendedName>
</protein>
<comment type="caution">
    <text evidence="1">The sequence shown here is derived from an EMBL/GenBank/DDBJ whole genome shotgun (WGS) entry which is preliminary data.</text>
</comment>
<evidence type="ECO:0008006" key="3">
    <source>
        <dbReference type="Google" id="ProtNLM"/>
    </source>
</evidence>